<dbReference type="AlphaFoldDB" id="A0A5B7KHZ7"/>
<proteinExistence type="predicted"/>
<organism evidence="1 2">
    <name type="scientific">Portunus trituberculatus</name>
    <name type="common">Swimming crab</name>
    <name type="synonym">Neptunus trituberculatus</name>
    <dbReference type="NCBI Taxonomy" id="210409"/>
    <lineage>
        <taxon>Eukaryota</taxon>
        <taxon>Metazoa</taxon>
        <taxon>Ecdysozoa</taxon>
        <taxon>Arthropoda</taxon>
        <taxon>Crustacea</taxon>
        <taxon>Multicrustacea</taxon>
        <taxon>Malacostraca</taxon>
        <taxon>Eumalacostraca</taxon>
        <taxon>Eucarida</taxon>
        <taxon>Decapoda</taxon>
        <taxon>Pleocyemata</taxon>
        <taxon>Brachyura</taxon>
        <taxon>Eubrachyura</taxon>
        <taxon>Portunoidea</taxon>
        <taxon>Portunidae</taxon>
        <taxon>Portuninae</taxon>
        <taxon>Portunus</taxon>
    </lineage>
</organism>
<gene>
    <name evidence="1" type="ORF">E2C01_100444</name>
</gene>
<sequence length="75" mass="8088">MKLDHHNSITSAHHIFLPLSYRSSPPPPAATITVPPLVLNVPKPEHKCNNESTILPTCCSGVLTPRVSVGQGKVR</sequence>
<accession>A0A5B7KHZ7</accession>
<keyword evidence="2" id="KW-1185">Reference proteome</keyword>
<name>A0A5B7KHZ7_PORTR</name>
<dbReference type="Proteomes" id="UP000324222">
    <property type="component" value="Unassembled WGS sequence"/>
</dbReference>
<protein>
    <submittedName>
        <fullName evidence="1">Uncharacterized protein</fullName>
    </submittedName>
</protein>
<comment type="caution">
    <text evidence="1">The sequence shown here is derived from an EMBL/GenBank/DDBJ whole genome shotgun (WGS) entry which is preliminary data.</text>
</comment>
<evidence type="ECO:0000313" key="2">
    <source>
        <dbReference type="Proteomes" id="UP000324222"/>
    </source>
</evidence>
<reference evidence="1 2" key="1">
    <citation type="submission" date="2019-05" db="EMBL/GenBank/DDBJ databases">
        <title>Another draft genome of Portunus trituberculatus and its Hox gene families provides insights of decapod evolution.</title>
        <authorList>
            <person name="Jeong J.-H."/>
            <person name="Song I."/>
            <person name="Kim S."/>
            <person name="Choi T."/>
            <person name="Kim D."/>
            <person name="Ryu S."/>
            <person name="Kim W."/>
        </authorList>
    </citation>
    <scope>NUCLEOTIDE SEQUENCE [LARGE SCALE GENOMIC DNA]</scope>
    <source>
        <tissue evidence="1">Muscle</tissue>
    </source>
</reference>
<evidence type="ECO:0000313" key="1">
    <source>
        <dbReference type="EMBL" id="MPD04739.1"/>
    </source>
</evidence>
<dbReference type="EMBL" id="VSRR010142519">
    <property type="protein sequence ID" value="MPD04739.1"/>
    <property type="molecule type" value="Genomic_DNA"/>
</dbReference>